<comment type="subcellular location">
    <subcellularLocation>
        <location evidence="1">Endoplasmic reticulum membrane</location>
        <topology evidence="1">Multi-pass membrane protein</topology>
    </subcellularLocation>
</comment>
<proteinExistence type="inferred from homology"/>
<accession>A0AAN8I160</accession>
<dbReference type="PANTHER" id="PTHR15301">
    <property type="entry name" value="INSULIN-INDUCED GENE 1"/>
    <property type="match status" value="1"/>
</dbReference>
<feature type="compositionally biased region" description="Polar residues" evidence="7">
    <location>
        <begin position="19"/>
        <end position="36"/>
    </location>
</feature>
<evidence type="ECO:0000313" key="9">
    <source>
        <dbReference type="EMBL" id="KAK5948152.1"/>
    </source>
</evidence>
<keyword evidence="5 8" id="KW-1133">Transmembrane helix</keyword>
<comment type="caution">
    <text evidence="9">The sequence shown here is derived from an EMBL/GenBank/DDBJ whole genome shotgun (WGS) entry which is preliminary data.</text>
</comment>
<name>A0AAN8I160_9EURO</name>
<dbReference type="InterPro" id="IPR025929">
    <property type="entry name" value="INSIG_fam"/>
</dbReference>
<evidence type="ECO:0000256" key="7">
    <source>
        <dbReference type="SAM" id="MobiDB-lite"/>
    </source>
</evidence>
<dbReference type="GO" id="GO:0016126">
    <property type="term" value="P:sterol biosynthetic process"/>
    <property type="evidence" value="ECO:0007669"/>
    <property type="project" value="TreeGrafter"/>
</dbReference>
<keyword evidence="6 8" id="KW-0472">Membrane</keyword>
<evidence type="ECO:0000313" key="10">
    <source>
        <dbReference type="Proteomes" id="UP001316803"/>
    </source>
</evidence>
<evidence type="ECO:0000256" key="8">
    <source>
        <dbReference type="SAM" id="Phobius"/>
    </source>
</evidence>
<feature type="region of interest" description="Disordered" evidence="7">
    <location>
        <begin position="71"/>
        <end position="95"/>
    </location>
</feature>
<evidence type="ECO:0000256" key="3">
    <source>
        <dbReference type="ARBA" id="ARBA00022692"/>
    </source>
</evidence>
<evidence type="ECO:0000256" key="5">
    <source>
        <dbReference type="ARBA" id="ARBA00022989"/>
    </source>
</evidence>
<comment type="similarity">
    <text evidence="2">Belongs to the INSIG family.</text>
</comment>
<evidence type="ECO:0000256" key="1">
    <source>
        <dbReference type="ARBA" id="ARBA00004477"/>
    </source>
</evidence>
<evidence type="ECO:0000256" key="6">
    <source>
        <dbReference type="ARBA" id="ARBA00023136"/>
    </source>
</evidence>
<reference evidence="9 10" key="1">
    <citation type="submission" date="2022-12" db="EMBL/GenBank/DDBJ databases">
        <title>Genomic features and morphological characterization of a novel Knufia sp. strain isolated from spacecraft assembly facility.</title>
        <authorList>
            <person name="Teixeira M."/>
            <person name="Chander A.M."/>
            <person name="Stajich J.E."/>
            <person name="Venkateswaran K."/>
        </authorList>
    </citation>
    <scope>NUCLEOTIDE SEQUENCE [LARGE SCALE GENOMIC DNA]</scope>
    <source>
        <strain evidence="9 10">FJI-L2-BK-P2</strain>
    </source>
</reference>
<dbReference type="PANTHER" id="PTHR15301:SF3">
    <property type="entry name" value="PROTEIN NSG1-RELATED"/>
    <property type="match status" value="1"/>
</dbReference>
<sequence length="362" mass="39523">MEMPTIHRPTPRRAFEITPASTDSSMPPSPAGETQNPDLLLSNRSDRSPPPSRTRSILNLTSSTLLGIYSGATDGGRAEELNTPWGTGTQTPAERPSMDADRLQIREALQVPSFPFKGDSTKRPSMHKARRTGFRQYYAPLVAQTVMLFGFGMGFGSLITHLHKTQQITTMPVPTSSANSQYYQIAWGIMGVVLGNVLPQIDTFFDDEEAIANGLAAKPQQYQHIRSLSSASQSGKERPSLADSGLGPMWHSAVRSAGAFVGIAFALRRVPWQSTLQVSLTLAVANPVLWYLIDRSKPGLASSLLVSIGGTFMSLLINPQFVPVPEIYHEQASERVGVFLWLASIFFCTSLCFGAIGRRLQL</sequence>
<dbReference type="Pfam" id="PF07281">
    <property type="entry name" value="INSIG"/>
    <property type="match status" value="1"/>
</dbReference>
<keyword evidence="10" id="KW-1185">Reference proteome</keyword>
<feature type="region of interest" description="Disordered" evidence="7">
    <location>
        <begin position="1"/>
        <end position="57"/>
    </location>
</feature>
<evidence type="ECO:0000256" key="2">
    <source>
        <dbReference type="ARBA" id="ARBA00007475"/>
    </source>
</evidence>
<keyword evidence="4" id="KW-0256">Endoplasmic reticulum</keyword>
<evidence type="ECO:0000256" key="4">
    <source>
        <dbReference type="ARBA" id="ARBA00022824"/>
    </source>
</evidence>
<feature type="transmembrane region" description="Helical" evidence="8">
    <location>
        <begin position="274"/>
        <end position="293"/>
    </location>
</feature>
<dbReference type="EMBL" id="JAKLMC020000052">
    <property type="protein sequence ID" value="KAK5948152.1"/>
    <property type="molecule type" value="Genomic_DNA"/>
</dbReference>
<feature type="transmembrane region" description="Helical" evidence="8">
    <location>
        <begin position="338"/>
        <end position="356"/>
    </location>
</feature>
<gene>
    <name evidence="9" type="ORF">OHC33_010805</name>
</gene>
<dbReference type="AlphaFoldDB" id="A0AAN8I160"/>
<dbReference type="Proteomes" id="UP001316803">
    <property type="component" value="Unassembled WGS sequence"/>
</dbReference>
<dbReference type="GO" id="GO:0005789">
    <property type="term" value="C:endoplasmic reticulum membrane"/>
    <property type="evidence" value="ECO:0007669"/>
    <property type="project" value="UniProtKB-SubCell"/>
</dbReference>
<organism evidence="9 10">
    <name type="scientific">Knufia fluminis</name>
    <dbReference type="NCBI Taxonomy" id="191047"/>
    <lineage>
        <taxon>Eukaryota</taxon>
        <taxon>Fungi</taxon>
        <taxon>Dikarya</taxon>
        <taxon>Ascomycota</taxon>
        <taxon>Pezizomycotina</taxon>
        <taxon>Eurotiomycetes</taxon>
        <taxon>Chaetothyriomycetidae</taxon>
        <taxon>Chaetothyriales</taxon>
        <taxon>Trichomeriaceae</taxon>
        <taxon>Knufia</taxon>
    </lineage>
</organism>
<protein>
    <submittedName>
        <fullName evidence="9">Uncharacterized protein</fullName>
    </submittedName>
</protein>
<keyword evidence="3 8" id="KW-0812">Transmembrane</keyword>
<feature type="transmembrane region" description="Helical" evidence="8">
    <location>
        <begin position="299"/>
        <end position="317"/>
    </location>
</feature>
<feature type="transmembrane region" description="Helical" evidence="8">
    <location>
        <begin position="137"/>
        <end position="159"/>
    </location>
</feature>